<gene>
    <name evidence="1" type="ORF">EB837_12185</name>
</gene>
<proteinExistence type="predicted"/>
<dbReference type="Proteomes" id="UP000268051">
    <property type="component" value="Unassembled WGS sequence"/>
</dbReference>
<organism evidence="1 2">
    <name type="scientific">Kluyvera ascorbata</name>
    <dbReference type="NCBI Taxonomy" id="51288"/>
    <lineage>
        <taxon>Bacteria</taxon>
        <taxon>Pseudomonadati</taxon>
        <taxon>Pseudomonadota</taxon>
        <taxon>Gammaproteobacteria</taxon>
        <taxon>Enterobacterales</taxon>
        <taxon>Enterobacteriaceae</taxon>
        <taxon>Kluyvera</taxon>
    </lineage>
</organism>
<dbReference type="AlphaFoldDB" id="A0A3N2S1R2"/>
<evidence type="ECO:0000313" key="2">
    <source>
        <dbReference type="Proteomes" id="UP000268051"/>
    </source>
</evidence>
<dbReference type="OrthoDB" id="6000523at2"/>
<evidence type="ECO:0008006" key="3">
    <source>
        <dbReference type="Google" id="ProtNLM"/>
    </source>
</evidence>
<reference evidence="1 2" key="1">
    <citation type="submission" date="2018-10" db="EMBL/GenBank/DDBJ databases">
        <title>Horizontal transference of carbapenem resistance between Klebsiella pneumoniae and Kluyvera ascorbata during abdominal infection: a case report.</title>
        <authorList>
            <person name="Raro O.H.F."/>
            <person name="Lima-Morales D."/>
            <person name="Barth A.L."/>
            <person name="Paim T.G.S."/>
            <person name="Mott M.P."/>
            <person name="Riche C.V.W."/>
            <person name="Teixeira U.F."/>
            <person name="Waechter F."/>
            <person name="Dias C.A.G."/>
        </authorList>
    </citation>
    <scope>NUCLEOTIDE SEQUENCE [LARGE SCALE GENOMIC DNA]</scope>
    <source>
        <strain evidence="1 2">OT2</strain>
    </source>
</reference>
<comment type="caution">
    <text evidence="1">The sequence shown here is derived from an EMBL/GenBank/DDBJ whole genome shotgun (WGS) entry which is preliminary data.</text>
</comment>
<sequence>MKRLFCVVAVLAITGCKSLADVRNGQPDSAFISQKPVNDIAECILYGWQGKSYIDGPMKAYLQPLPAGKTVYTDSYIEVADITSSAQNNTEIKFYSQGRLHRNEMREVIKNCL</sequence>
<dbReference type="EMBL" id="RHFN01000011">
    <property type="protein sequence ID" value="ROU13680.1"/>
    <property type="molecule type" value="Genomic_DNA"/>
</dbReference>
<protein>
    <recommendedName>
        <fullName evidence="3">Lipoprotein</fullName>
    </recommendedName>
</protein>
<dbReference type="PROSITE" id="PS51257">
    <property type="entry name" value="PROKAR_LIPOPROTEIN"/>
    <property type="match status" value="1"/>
</dbReference>
<accession>A0A3N2S1R2</accession>
<name>A0A3N2S1R2_9ENTR</name>
<dbReference type="RefSeq" id="WP_123651380.1">
    <property type="nucleotide sequence ID" value="NZ_RHFN01000011.1"/>
</dbReference>
<evidence type="ECO:0000313" key="1">
    <source>
        <dbReference type="EMBL" id="ROU13680.1"/>
    </source>
</evidence>